<accession>A0A5M3ZE64</accession>
<dbReference type="OrthoDB" id="5043642at2759"/>
<dbReference type="VEuPathDB" id="FungiDB:ATEG_10140"/>
<organism evidence="1 2">
    <name type="scientific">Aspergillus terreus</name>
    <dbReference type="NCBI Taxonomy" id="33178"/>
    <lineage>
        <taxon>Eukaryota</taxon>
        <taxon>Fungi</taxon>
        <taxon>Dikarya</taxon>
        <taxon>Ascomycota</taxon>
        <taxon>Pezizomycotina</taxon>
        <taxon>Eurotiomycetes</taxon>
        <taxon>Eurotiomycetidae</taxon>
        <taxon>Eurotiales</taxon>
        <taxon>Aspergillaceae</taxon>
        <taxon>Aspergillus</taxon>
        <taxon>Aspergillus subgen. Circumdati</taxon>
    </lineage>
</organism>
<dbReference type="AlphaFoldDB" id="A0A5M3ZE64"/>
<evidence type="ECO:0000313" key="2">
    <source>
        <dbReference type="Proteomes" id="UP000452235"/>
    </source>
</evidence>
<reference evidence="1 2" key="1">
    <citation type="submission" date="2020-01" db="EMBL/GenBank/DDBJ databases">
        <title>Aspergillus terreus IFO 6365 whole genome shotgun sequence.</title>
        <authorList>
            <person name="Kanamasa S."/>
            <person name="Takahashi H."/>
        </authorList>
    </citation>
    <scope>NUCLEOTIDE SEQUENCE [LARGE SCALE GENOMIC DNA]</scope>
    <source>
        <strain evidence="1 2">IFO 6365</strain>
    </source>
</reference>
<dbReference type="VEuPathDB" id="FungiDB:ATEG_10139"/>
<dbReference type="InterPro" id="IPR021848">
    <property type="entry name" value="HODM_asu-like"/>
</dbReference>
<dbReference type="Pfam" id="PF11927">
    <property type="entry name" value="HODM_asu-like"/>
    <property type="match status" value="2"/>
</dbReference>
<gene>
    <name evidence="1" type="ORF">ATEIFO6365_0015017400</name>
</gene>
<dbReference type="Proteomes" id="UP000452235">
    <property type="component" value="Unassembled WGS sequence"/>
</dbReference>
<dbReference type="EMBL" id="BLJY01000015">
    <property type="protein sequence ID" value="GFF21602.1"/>
    <property type="molecule type" value="Genomic_DNA"/>
</dbReference>
<sequence>MDHGWWIELDKTYRERIEQRKGLRRQYGHLVMDGLPGSEFACRELMEMVVQFLCARYPHYFSCDGTTLHNNILGTTQNITTSRPLDVLFDHVSEDFAIMIRDSQTGEYFFRAGIICASMGWTLGDKLGLGLDQIHEPVPDYQERMGYFAKMPTDKPIQRGAWSIEVGKTLLLPKDHPEILKKPRQDPNLSLEDCYLRVDWQTLRRLPLSGAVVFNFKAHFTPVVEFRDEPGIPRLLLKIFKDSKRSLLEYKKTWPVEHVVVPHLEQWAEEQDNGGLVDRESEVSTLEDSLYFPGWEAKWRRQQGFEHPGVQGTRSKRQYRAVILNGAAGDNGDRDFHEEGGCNGVCRAADMDGLEASRKSDVIWDKEQYPIEPLDGFDVTASEPPRFRPFKPKYHLTMGIETLDPNDLVLFDKTYPDRLSLRQSLLDQYPKEIVGIRDPLDGRTQLAVRELYSFLFGLYLPSRYPTIFETYYDRQSSTTKVRNIVTQKTFPAIIEKGELLHTGLANVAENVDEDFFILLPHDKSNPTGGYYRLEAYSACFPSGFKPQEKLGKSLAGIHGPVPGYKEKLQKSMDRFFSRLEAGKCVKRVNWSITVDEELYSNFDKSTPAMEGKLENLALEDLDLNKTFLRCERQTLHRLPTSGAIIFAFHTYLYPIEEIKAEGSGELLALAIDGLERGSVPEMFKYKNGEKWANAVREFLRK</sequence>
<evidence type="ECO:0000313" key="1">
    <source>
        <dbReference type="EMBL" id="GFF21602.1"/>
    </source>
</evidence>
<comment type="caution">
    <text evidence="1">The sequence shown here is derived from an EMBL/GenBank/DDBJ whole genome shotgun (WGS) entry which is preliminary data.</text>
</comment>
<proteinExistence type="predicted"/>
<keyword evidence="2" id="KW-1185">Reference proteome</keyword>
<name>A0A5M3ZE64_ASPTE</name>
<protein>
    <submittedName>
        <fullName evidence="1">HRQ family protein</fullName>
    </submittedName>
</protein>